<feature type="transmembrane region" description="Helical" evidence="13">
    <location>
        <begin position="135"/>
        <end position="155"/>
    </location>
</feature>
<keyword evidence="9" id="KW-0862">Zinc</keyword>
<comment type="caution">
    <text evidence="15">The sequence shown here is derived from an EMBL/GenBank/DDBJ whole genome shotgun (WGS) entry which is preliminary data.</text>
</comment>
<dbReference type="GO" id="GO:0008233">
    <property type="term" value="F:peptidase activity"/>
    <property type="evidence" value="ECO:0007669"/>
    <property type="project" value="UniProtKB-KW"/>
</dbReference>
<dbReference type="RefSeq" id="WP_277578106.1">
    <property type="nucleotide sequence ID" value="NZ_JANRMI010000002.1"/>
</dbReference>
<evidence type="ECO:0000256" key="4">
    <source>
        <dbReference type="ARBA" id="ARBA00022475"/>
    </source>
</evidence>
<keyword evidence="4" id="KW-1003">Cell membrane</keyword>
<evidence type="ECO:0000313" key="16">
    <source>
        <dbReference type="Proteomes" id="UP001152321"/>
    </source>
</evidence>
<comment type="subcellular location">
    <subcellularLocation>
        <location evidence="2">Cell membrane</location>
        <topology evidence="2">Multi-pass membrane protein</topology>
    </subcellularLocation>
</comment>
<accession>A0ABT6DIG1</accession>
<keyword evidence="8" id="KW-0378">Hydrolase</keyword>
<protein>
    <submittedName>
        <fullName evidence="15">Site-2 protease family protein</fullName>
    </submittedName>
</protein>
<evidence type="ECO:0000256" key="10">
    <source>
        <dbReference type="ARBA" id="ARBA00022989"/>
    </source>
</evidence>
<evidence type="ECO:0000256" key="7">
    <source>
        <dbReference type="ARBA" id="ARBA00022723"/>
    </source>
</evidence>
<dbReference type="PANTHER" id="PTHR35864">
    <property type="entry name" value="ZINC METALLOPROTEASE MJ0611-RELATED"/>
    <property type="match status" value="1"/>
</dbReference>
<comment type="cofactor">
    <cofactor evidence="1">
        <name>Zn(2+)</name>
        <dbReference type="ChEBI" id="CHEBI:29105"/>
    </cofactor>
</comment>
<evidence type="ECO:0000256" key="11">
    <source>
        <dbReference type="ARBA" id="ARBA00023049"/>
    </source>
</evidence>
<dbReference type="CDD" id="cd06158">
    <property type="entry name" value="S2P-M50_like_1"/>
    <property type="match status" value="1"/>
</dbReference>
<keyword evidence="5 15" id="KW-0645">Protease</keyword>
<dbReference type="Pfam" id="PF02163">
    <property type="entry name" value="Peptidase_M50"/>
    <property type="match status" value="1"/>
</dbReference>
<organism evidence="15 16">
    <name type="scientific">Bdellovibrio svalbardensis</name>
    <dbReference type="NCBI Taxonomy" id="2972972"/>
    <lineage>
        <taxon>Bacteria</taxon>
        <taxon>Pseudomonadati</taxon>
        <taxon>Bdellovibrionota</taxon>
        <taxon>Bdellovibrionia</taxon>
        <taxon>Bdellovibrionales</taxon>
        <taxon>Pseudobdellovibrionaceae</taxon>
        <taxon>Bdellovibrio</taxon>
    </lineage>
</organism>
<keyword evidence="6 13" id="KW-0812">Transmembrane</keyword>
<feature type="transmembrane region" description="Helical" evidence="13">
    <location>
        <begin position="184"/>
        <end position="207"/>
    </location>
</feature>
<evidence type="ECO:0000256" key="3">
    <source>
        <dbReference type="ARBA" id="ARBA00007931"/>
    </source>
</evidence>
<gene>
    <name evidence="15" type="ORF">NWE73_09655</name>
</gene>
<dbReference type="InterPro" id="IPR008915">
    <property type="entry name" value="Peptidase_M50"/>
</dbReference>
<keyword evidence="7" id="KW-0479">Metal-binding</keyword>
<evidence type="ECO:0000256" key="2">
    <source>
        <dbReference type="ARBA" id="ARBA00004651"/>
    </source>
</evidence>
<evidence type="ECO:0000259" key="14">
    <source>
        <dbReference type="Pfam" id="PF02163"/>
    </source>
</evidence>
<keyword evidence="16" id="KW-1185">Reference proteome</keyword>
<feature type="transmembrane region" description="Helical" evidence="13">
    <location>
        <begin position="54"/>
        <end position="77"/>
    </location>
</feature>
<dbReference type="InterPro" id="IPR052348">
    <property type="entry name" value="Metallopeptidase_M50B"/>
</dbReference>
<feature type="transmembrane region" description="Helical" evidence="13">
    <location>
        <begin position="12"/>
        <end position="33"/>
    </location>
</feature>
<dbReference type="InterPro" id="IPR044537">
    <property type="entry name" value="Rip2-like"/>
</dbReference>
<keyword evidence="10 13" id="KW-1133">Transmembrane helix</keyword>
<evidence type="ECO:0000256" key="13">
    <source>
        <dbReference type="SAM" id="Phobius"/>
    </source>
</evidence>
<sequence>MNMDFIEIGAKIGIYFIPFLFALCFHEFAHGWVARLRGDNTAEMMGRLTMNPLAHMDMLGTLILPIMSIVLATPIFFGWAKPVPVNSRNLKNPKVDMFWIALAGPLSNIFLAIVGSVLIAVVAKYFLTATYASGLIEILKAFIVTNLFLAVFNMIPLHPLDGGKVLARFLPAQMNYKLEQNEHITSMILMALVLTGTLRILAIPVFWSYNHLVTFALGGFGV</sequence>
<dbReference type="GO" id="GO:0006508">
    <property type="term" value="P:proteolysis"/>
    <property type="evidence" value="ECO:0007669"/>
    <property type="project" value="UniProtKB-KW"/>
</dbReference>
<evidence type="ECO:0000256" key="1">
    <source>
        <dbReference type="ARBA" id="ARBA00001947"/>
    </source>
</evidence>
<dbReference type="EMBL" id="JANRMI010000002">
    <property type="protein sequence ID" value="MDG0816629.1"/>
    <property type="molecule type" value="Genomic_DNA"/>
</dbReference>
<proteinExistence type="inferred from homology"/>
<keyword evidence="11" id="KW-0482">Metalloprotease</keyword>
<dbReference type="PANTHER" id="PTHR35864:SF1">
    <property type="entry name" value="ZINC METALLOPROTEASE YWHC-RELATED"/>
    <property type="match status" value="1"/>
</dbReference>
<keyword evidence="12 13" id="KW-0472">Membrane</keyword>
<evidence type="ECO:0000313" key="15">
    <source>
        <dbReference type="EMBL" id="MDG0816629.1"/>
    </source>
</evidence>
<dbReference type="Proteomes" id="UP001152321">
    <property type="component" value="Unassembled WGS sequence"/>
</dbReference>
<feature type="transmembrane region" description="Helical" evidence="13">
    <location>
        <begin position="97"/>
        <end position="123"/>
    </location>
</feature>
<evidence type="ECO:0000256" key="6">
    <source>
        <dbReference type="ARBA" id="ARBA00022692"/>
    </source>
</evidence>
<evidence type="ECO:0000256" key="5">
    <source>
        <dbReference type="ARBA" id="ARBA00022670"/>
    </source>
</evidence>
<evidence type="ECO:0000256" key="9">
    <source>
        <dbReference type="ARBA" id="ARBA00022833"/>
    </source>
</evidence>
<comment type="similarity">
    <text evidence="3">Belongs to the peptidase M50B family.</text>
</comment>
<feature type="domain" description="Peptidase M50" evidence="14">
    <location>
        <begin position="123"/>
        <end position="194"/>
    </location>
</feature>
<reference evidence="15" key="1">
    <citation type="submission" date="2022-08" db="EMBL/GenBank/DDBJ databases">
        <title>Novel Bdellovibrio Species Isolated from Svalbard: Designation Bdellovibrio svalbardensis.</title>
        <authorList>
            <person name="Mitchell R.J."/>
            <person name="Choi S.Y."/>
        </authorList>
    </citation>
    <scope>NUCLEOTIDE SEQUENCE</scope>
    <source>
        <strain evidence="15">PAP01</strain>
    </source>
</reference>
<evidence type="ECO:0000256" key="8">
    <source>
        <dbReference type="ARBA" id="ARBA00022801"/>
    </source>
</evidence>
<evidence type="ECO:0000256" key="12">
    <source>
        <dbReference type="ARBA" id="ARBA00023136"/>
    </source>
</evidence>
<name>A0ABT6DIG1_9BACT</name>